<dbReference type="InterPro" id="IPR002669">
    <property type="entry name" value="UreD"/>
</dbReference>
<keyword evidence="2 3" id="KW-0143">Chaperone</keyword>
<accession>A0A502HAU2</accession>
<comment type="subunit">
    <text evidence="3">UreD, UreF and UreG form a complex that acts as a GTP-hydrolysis-dependent molecular chaperone, activating the urease apoprotein by helping to assemble the nickel containing metallocenter of UreC. The UreE protein probably delivers the nickel.</text>
</comment>
<keyword evidence="5" id="KW-1185">Reference proteome</keyword>
<evidence type="ECO:0000313" key="5">
    <source>
        <dbReference type="Proteomes" id="UP000317646"/>
    </source>
</evidence>
<sequence length="302" mass="32574">MRFWGPGGGGLPAYFAPMSTPAEWSELAVAQVQGRARLVASKSLQPLKILNPGAAHAACHVVLSSYGGGLVAGDDLRLRIHGGAGTRLCLSTQANTKVFKSIDGQWAAQHFAGTLEAGALAAVLPDPVVPQAGSRYRQTQRWDLAPGALLLLADWWAAGRTDLGERFAFHEFTSETRIRVAGRPLVLDRFVFNPAEHIATAPANFDRYETMLTVYLVGAPEEPRFAALAGALHALKMPVQDDPHFRLAGRACVVAVAQARPGVVVLRAGALHRQDADFIYHHLLQTLAGEDFLGYNPLARKY</sequence>
<comment type="function">
    <text evidence="3">Required for maturation of urease via the functional incorporation of the urease nickel metallocenter.</text>
</comment>
<evidence type="ECO:0000313" key="4">
    <source>
        <dbReference type="EMBL" id="TPG71767.1"/>
    </source>
</evidence>
<keyword evidence="3" id="KW-0996">Nickel insertion</keyword>
<dbReference type="PANTHER" id="PTHR33643:SF1">
    <property type="entry name" value="UREASE ACCESSORY PROTEIN D"/>
    <property type="match status" value="1"/>
</dbReference>
<comment type="similarity">
    <text evidence="1 3">Belongs to the UreD family.</text>
</comment>
<evidence type="ECO:0000256" key="2">
    <source>
        <dbReference type="ARBA" id="ARBA00023186"/>
    </source>
</evidence>
<gene>
    <name evidence="3" type="primary">ureD</name>
    <name evidence="4" type="ORF">EAH73_00490</name>
</gene>
<dbReference type="GO" id="GO:0016151">
    <property type="term" value="F:nickel cation binding"/>
    <property type="evidence" value="ECO:0007669"/>
    <property type="project" value="UniProtKB-UniRule"/>
</dbReference>
<keyword evidence="3" id="KW-0963">Cytoplasm</keyword>
<comment type="subcellular location">
    <subcellularLocation>
        <location evidence="3">Cytoplasm</location>
    </subcellularLocation>
</comment>
<dbReference type="AlphaFoldDB" id="A0A502HAU2"/>
<dbReference type="Pfam" id="PF01774">
    <property type="entry name" value="UreD"/>
    <property type="match status" value="1"/>
</dbReference>
<evidence type="ECO:0000256" key="3">
    <source>
        <dbReference type="HAMAP-Rule" id="MF_01384"/>
    </source>
</evidence>
<dbReference type="PANTHER" id="PTHR33643">
    <property type="entry name" value="UREASE ACCESSORY PROTEIN D"/>
    <property type="match status" value="1"/>
</dbReference>
<dbReference type="HAMAP" id="MF_01384">
    <property type="entry name" value="UreD"/>
    <property type="match status" value="1"/>
</dbReference>
<dbReference type="Proteomes" id="UP000317646">
    <property type="component" value="Unassembled WGS sequence"/>
</dbReference>
<dbReference type="EMBL" id="RCYZ01000001">
    <property type="protein sequence ID" value="TPG71767.1"/>
    <property type="molecule type" value="Genomic_DNA"/>
</dbReference>
<protein>
    <recommendedName>
        <fullName evidence="3">Urease accessory protein UreD</fullName>
    </recommendedName>
</protein>
<proteinExistence type="inferred from homology"/>
<dbReference type="GO" id="GO:0005737">
    <property type="term" value="C:cytoplasm"/>
    <property type="evidence" value="ECO:0007669"/>
    <property type="project" value="UniProtKB-SubCell"/>
</dbReference>
<organism evidence="4 5">
    <name type="scientific">Hymenobacter nivis</name>
    <dbReference type="NCBI Taxonomy" id="1850093"/>
    <lineage>
        <taxon>Bacteria</taxon>
        <taxon>Pseudomonadati</taxon>
        <taxon>Bacteroidota</taxon>
        <taxon>Cytophagia</taxon>
        <taxon>Cytophagales</taxon>
        <taxon>Hymenobacteraceae</taxon>
        <taxon>Hymenobacter</taxon>
    </lineage>
</organism>
<evidence type="ECO:0000256" key="1">
    <source>
        <dbReference type="ARBA" id="ARBA00007177"/>
    </source>
</evidence>
<name>A0A502HAU2_9BACT</name>
<reference evidence="4 5" key="1">
    <citation type="journal article" date="2019" name="Environ. Microbiol.">
        <title>Species interactions and distinct microbial communities in high Arctic permafrost affected cryosols are associated with the CH4 and CO2 gas fluxes.</title>
        <authorList>
            <person name="Altshuler I."/>
            <person name="Hamel J."/>
            <person name="Turney S."/>
            <person name="Magnuson E."/>
            <person name="Levesque R."/>
            <person name="Greer C."/>
            <person name="Whyte L.G."/>
        </authorList>
    </citation>
    <scope>NUCLEOTIDE SEQUENCE [LARGE SCALE GENOMIC DNA]</scope>
    <source>
        <strain evidence="4 5">S9.2P</strain>
    </source>
</reference>
<comment type="caution">
    <text evidence="4">The sequence shown here is derived from an EMBL/GenBank/DDBJ whole genome shotgun (WGS) entry which is preliminary data.</text>
</comment>